<keyword evidence="3" id="KW-1185">Reference proteome</keyword>
<evidence type="ECO:0000313" key="2">
    <source>
        <dbReference type="EMBL" id="KAG5653715.1"/>
    </source>
</evidence>
<comment type="caution">
    <text evidence="2">The sequence shown here is derived from an EMBL/GenBank/DDBJ whole genome shotgun (WGS) entry which is preliminary data.</text>
</comment>
<reference evidence="2" key="1">
    <citation type="submission" date="2021-02" db="EMBL/GenBank/DDBJ databases">
        <authorList>
            <person name="Nieuwenhuis M."/>
            <person name="Van De Peppel L.J.J."/>
        </authorList>
    </citation>
    <scope>NUCLEOTIDE SEQUENCE</scope>
    <source>
        <strain evidence="2">D49</strain>
    </source>
</reference>
<accession>A0A9P7KME3</accession>
<evidence type="ECO:0000313" key="3">
    <source>
        <dbReference type="Proteomes" id="UP000717328"/>
    </source>
</evidence>
<dbReference type="OrthoDB" id="3012326at2759"/>
<organism evidence="2 3">
    <name type="scientific">Sphagnurus paluster</name>
    <dbReference type="NCBI Taxonomy" id="117069"/>
    <lineage>
        <taxon>Eukaryota</taxon>
        <taxon>Fungi</taxon>
        <taxon>Dikarya</taxon>
        <taxon>Basidiomycota</taxon>
        <taxon>Agaricomycotina</taxon>
        <taxon>Agaricomycetes</taxon>
        <taxon>Agaricomycetidae</taxon>
        <taxon>Agaricales</taxon>
        <taxon>Tricholomatineae</taxon>
        <taxon>Lyophyllaceae</taxon>
        <taxon>Sphagnurus</taxon>
    </lineage>
</organism>
<dbReference type="Proteomes" id="UP000717328">
    <property type="component" value="Unassembled WGS sequence"/>
</dbReference>
<reference evidence="2" key="2">
    <citation type="submission" date="2021-10" db="EMBL/GenBank/DDBJ databases">
        <title>Phylogenomics reveals ancestral predisposition of the termite-cultivated fungus Termitomyces towards a domesticated lifestyle.</title>
        <authorList>
            <person name="Auxier B."/>
            <person name="Grum-Grzhimaylo A."/>
            <person name="Cardenas M.E."/>
            <person name="Lodge J.D."/>
            <person name="Laessoe T."/>
            <person name="Pedersen O."/>
            <person name="Smith M.E."/>
            <person name="Kuyper T.W."/>
            <person name="Franco-Molano E.A."/>
            <person name="Baroni T.J."/>
            <person name="Aanen D.K."/>
        </authorList>
    </citation>
    <scope>NUCLEOTIDE SEQUENCE</scope>
    <source>
        <strain evidence="2">D49</strain>
    </source>
</reference>
<evidence type="ECO:0000256" key="1">
    <source>
        <dbReference type="SAM" id="MobiDB-lite"/>
    </source>
</evidence>
<gene>
    <name evidence="2" type="ORF">H0H81_011120</name>
</gene>
<protein>
    <submittedName>
        <fullName evidence="2">Uncharacterized protein</fullName>
    </submittedName>
</protein>
<dbReference type="AlphaFoldDB" id="A0A9P7KME3"/>
<sequence>MCPYCSPNTPISRSGPVDLRPLSVLRLTEKEWKEYRKASAPSETYKSFGRGDSDKLRVVGFNEDTKSVLRQSNPEGNDYIEVGWSAMDSIILATSDGVIFKTFGELVSTSSAFRSSEQVVLTLLVPSDLPEFVAFNVKQHAWTKLRPEKTSLLSWDARAKAVAQFHLVDAEPSPHWEIYQKERMADEKRVANNLAEHNGEDIPFIYGMIENAADNVLACADLERAKIGALHDCILPLSPDVSDDGWGNIRSAEVHTRIYSPTRTSAVDIYMEYYFKTNYSSVDFNFNLFYRAHPQVSKQLTRTVPHSERKMNGYKPIMHMGFADRPPGRRWRAVQERSFTISTLEVNALHRMLFGDKSSTGKTTQPEAARNPEKRLCEKISGSDMLELFLASVGIEFSLALDADDEDSLPRGAMSWEGLEGNEGWLGRNIRRVCDIAPLESDGHETEDDDDDDEDDEDEYDDEDEEEERYGRGREPGCAHQ</sequence>
<proteinExistence type="predicted"/>
<feature type="compositionally biased region" description="Basic and acidic residues" evidence="1">
    <location>
        <begin position="469"/>
        <end position="481"/>
    </location>
</feature>
<feature type="compositionally biased region" description="Acidic residues" evidence="1">
    <location>
        <begin position="445"/>
        <end position="468"/>
    </location>
</feature>
<feature type="region of interest" description="Disordered" evidence="1">
    <location>
        <begin position="437"/>
        <end position="481"/>
    </location>
</feature>
<dbReference type="EMBL" id="JABCKI010000037">
    <property type="protein sequence ID" value="KAG5653715.1"/>
    <property type="molecule type" value="Genomic_DNA"/>
</dbReference>
<name>A0A9P7KME3_9AGAR</name>